<name>A0ABU1IPB5_9BACL</name>
<dbReference type="Proteomes" id="UP001185012">
    <property type="component" value="Unassembled WGS sequence"/>
</dbReference>
<evidence type="ECO:0000256" key="3">
    <source>
        <dbReference type="ARBA" id="ARBA00022679"/>
    </source>
</evidence>
<dbReference type="PANTHER" id="PTHR45790:SF3">
    <property type="entry name" value="S-ADENOSYL-L-METHIONINE-DEPENDENT UROPORPHYRINOGEN III METHYLTRANSFERASE, CHLOROPLASTIC"/>
    <property type="match status" value="1"/>
</dbReference>
<dbReference type="Pfam" id="PF00590">
    <property type="entry name" value="TP_methylase"/>
    <property type="match status" value="1"/>
</dbReference>
<evidence type="ECO:0000313" key="8">
    <source>
        <dbReference type="EMBL" id="MDR6226631.1"/>
    </source>
</evidence>
<keyword evidence="4" id="KW-0949">S-adenosyl-L-methionine</keyword>
<evidence type="ECO:0000313" key="9">
    <source>
        <dbReference type="Proteomes" id="UP001185012"/>
    </source>
</evidence>
<keyword evidence="2 6" id="KW-0489">Methyltransferase</keyword>
<comment type="similarity">
    <text evidence="6">Belongs to the precorrin methyltransferase family.</text>
</comment>
<feature type="domain" description="Tetrapyrrole methylase" evidence="7">
    <location>
        <begin position="3"/>
        <end position="214"/>
    </location>
</feature>
<dbReference type="InterPro" id="IPR014777">
    <property type="entry name" value="4pyrrole_Mease_sub1"/>
</dbReference>
<dbReference type="Gene3D" id="3.40.1010.10">
    <property type="entry name" value="Cobalt-precorrin-4 Transmethylase, Domain 1"/>
    <property type="match status" value="1"/>
</dbReference>
<protein>
    <recommendedName>
        <fullName evidence="1">uroporphyrinogen-III C-methyltransferase</fullName>
        <ecNumber evidence="1">2.1.1.107</ecNumber>
    </recommendedName>
</protein>
<comment type="caution">
    <text evidence="8">The sequence shown here is derived from an EMBL/GenBank/DDBJ whole genome shotgun (WGS) entry which is preliminary data.</text>
</comment>
<dbReference type="CDD" id="cd11642">
    <property type="entry name" value="SUMT"/>
    <property type="match status" value="1"/>
</dbReference>
<evidence type="ECO:0000256" key="1">
    <source>
        <dbReference type="ARBA" id="ARBA00012162"/>
    </source>
</evidence>
<proteinExistence type="inferred from homology"/>
<dbReference type="PROSITE" id="PS00840">
    <property type="entry name" value="SUMT_2"/>
    <property type="match status" value="1"/>
</dbReference>
<dbReference type="GO" id="GO:0004851">
    <property type="term" value="F:uroporphyrin-III C-methyltransferase activity"/>
    <property type="evidence" value="ECO:0007669"/>
    <property type="project" value="UniProtKB-EC"/>
</dbReference>
<dbReference type="NCBIfam" id="TIGR01469">
    <property type="entry name" value="cobA_cysG_Cterm"/>
    <property type="match status" value="1"/>
</dbReference>
<dbReference type="InterPro" id="IPR000878">
    <property type="entry name" value="4pyrrol_Mease"/>
</dbReference>
<dbReference type="EMBL" id="JAVDQG010000005">
    <property type="protein sequence ID" value="MDR6226631.1"/>
    <property type="molecule type" value="Genomic_DNA"/>
</dbReference>
<dbReference type="GO" id="GO:0032259">
    <property type="term" value="P:methylation"/>
    <property type="evidence" value="ECO:0007669"/>
    <property type="project" value="UniProtKB-KW"/>
</dbReference>
<evidence type="ECO:0000256" key="4">
    <source>
        <dbReference type="ARBA" id="ARBA00022691"/>
    </source>
</evidence>
<dbReference type="InterPro" id="IPR006366">
    <property type="entry name" value="CobA/CysG_C"/>
</dbReference>
<keyword evidence="3 6" id="KW-0808">Transferase</keyword>
<evidence type="ECO:0000256" key="6">
    <source>
        <dbReference type="RuleBase" id="RU003960"/>
    </source>
</evidence>
<dbReference type="EC" id="2.1.1.107" evidence="1"/>
<evidence type="ECO:0000259" key="7">
    <source>
        <dbReference type="Pfam" id="PF00590"/>
    </source>
</evidence>
<dbReference type="Gene3D" id="3.30.950.10">
    <property type="entry name" value="Methyltransferase, Cobalt-precorrin-4 Transmethylase, Domain 2"/>
    <property type="match status" value="1"/>
</dbReference>
<evidence type="ECO:0000256" key="5">
    <source>
        <dbReference type="ARBA" id="ARBA00023244"/>
    </source>
</evidence>
<dbReference type="InterPro" id="IPR035996">
    <property type="entry name" value="4pyrrol_Methylase_sf"/>
</dbReference>
<dbReference type="InterPro" id="IPR003043">
    <property type="entry name" value="Uropor_MeTrfase_CS"/>
</dbReference>
<dbReference type="RefSeq" id="WP_309866767.1">
    <property type="nucleotide sequence ID" value="NZ_JAVDQG010000005.1"/>
</dbReference>
<evidence type="ECO:0000256" key="2">
    <source>
        <dbReference type="ARBA" id="ARBA00022603"/>
    </source>
</evidence>
<dbReference type="SUPFAM" id="SSF53790">
    <property type="entry name" value="Tetrapyrrole methylase"/>
    <property type="match status" value="1"/>
</dbReference>
<dbReference type="NCBIfam" id="NF004790">
    <property type="entry name" value="PRK06136.1"/>
    <property type="match status" value="1"/>
</dbReference>
<reference evidence="8 9" key="1">
    <citation type="submission" date="2023-07" db="EMBL/GenBank/DDBJ databases">
        <title>Genomic Encyclopedia of Type Strains, Phase IV (KMG-IV): sequencing the most valuable type-strain genomes for metagenomic binning, comparative biology and taxonomic classification.</title>
        <authorList>
            <person name="Goeker M."/>
        </authorList>
    </citation>
    <scope>NUCLEOTIDE SEQUENCE [LARGE SCALE GENOMIC DNA]</scope>
    <source>
        <strain evidence="8 9">DSM 45903</strain>
    </source>
</reference>
<dbReference type="InterPro" id="IPR014776">
    <property type="entry name" value="4pyrrole_Mease_sub2"/>
</dbReference>
<keyword evidence="5" id="KW-0627">Porphyrin biosynthesis</keyword>
<dbReference type="PANTHER" id="PTHR45790">
    <property type="entry name" value="SIROHEME SYNTHASE-RELATED"/>
    <property type="match status" value="1"/>
</dbReference>
<organism evidence="8 9">
    <name type="scientific">Desmospora profundinema</name>
    <dbReference type="NCBI Taxonomy" id="1571184"/>
    <lineage>
        <taxon>Bacteria</taxon>
        <taxon>Bacillati</taxon>
        <taxon>Bacillota</taxon>
        <taxon>Bacilli</taxon>
        <taxon>Bacillales</taxon>
        <taxon>Thermoactinomycetaceae</taxon>
        <taxon>Desmospora</taxon>
    </lineage>
</organism>
<dbReference type="PROSITE" id="PS00839">
    <property type="entry name" value="SUMT_1"/>
    <property type="match status" value="1"/>
</dbReference>
<sequence>MGKVYLVGAGPGDPELLTLKGLRAIREADVILYDRLVHPDLLDHARPDADRIYCGKLPDRHTMRQEMIHQLLVEHAVAGRTVTRLKGGDPFVFGRGGEEAQALVQHGIPFEVVPGITAGLAAPAYAGIPVTHREHASSFALVTGHRKKGGEDGERWKHLAKGVDTLAIYMGVGNIGYIQGQLLTHGKSSDTPAAIIEWGTTEDQRTVTGTLGQLVELAEEHRVTNPAMIVIGDVVRLREEIAWFERLPAPPALSTAGM</sequence>
<keyword evidence="9" id="KW-1185">Reference proteome</keyword>
<gene>
    <name evidence="8" type="ORF">JOE21_002638</name>
</gene>
<accession>A0ABU1IPB5</accession>
<dbReference type="InterPro" id="IPR050161">
    <property type="entry name" value="Siro_Cobalamin_biosynth"/>
</dbReference>